<evidence type="ECO:0000313" key="6">
    <source>
        <dbReference type="EMBL" id="MTS26384.1"/>
    </source>
</evidence>
<evidence type="ECO:0000259" key="4">
    <source>
        <dbReference type="SMART" id="SM00729"/>
    </source>
</evidence>
<evidence type="ECO:0000256" key="3">
    <source>
        <dbReference type="ARBA" id="ARBA00023014"/>
    </source>
</evidence>
<dbReference type="Pfam" id="PF04055">
    <property type="entry name" value="Radical_SAM"/>
    <property type="match status" value="1"/>
</dbReference>
<dbReference type="InterPro" id="IPR007197">
    <property type="entry name" value="rSAM"/>
</dbReference>
<evidence type="ECO:0000256" key="1">
    <source>
        <dbReference type="ARBA" id="ARBA00022723"/>
    </source>
</evidence>
<dbReference type="SFLD" id="SFLDS00029">
    <property type="entry name" value="Radical_SAM"/>
    <property type="match status" value="1"/>
</dbReference>
<dbReference type="SMART" id="SM00729">
    <property type="entry name" value="Elp3"/>
    <property type="match status" value="1"/>
</dbReference>
<dbReference type="RefSeq" id="WP_009324750.1">
    <property type="nucleotide sequence ID" value="NZ_CAOJUJ010000005.1"/>
</dbReference>
<organism evidence="5 7">
    <name type="scientific">Ruthenibacterium lactatiformans</name>
    <dbReference type="NCBI Taxonomy" id="1550024"/>
    <lineage>
        <taxon>Bacteria</taxon>
        <taxon>Bacillati</taxon>
        <taxon>Bacillota</taxon>
        <taxon>Clostridia</taxon>
        <taxon>Eubacteriales</taxon>
        <taxon>Oscillospiraceae</taxon>
        <taxon>Ruthenibacterium</taxon>
    </lineage>
</organism>
<proteinExistence type="predicted"/>
<dbReference type="InterPro" id="IPR058240">
    <property type="entry name" value="rSAM_sf"/>
</dbReference>
<keyword evidence="2" id="KW-0408">Iron</keyword>
<name>A0A0D8J1W3_9FIRM</name>
<dbReference type="Proteomes" id="UP000032483">
    <property type="component" value="Unassembled WGS sequence"/>
</dbReference>
<evidence type="ECO:0000313" key="7">
    <source>
        <dbReference type="Proteomes" id="UP000032483"/>
    </source>
</evidence>
<reference evidence="5" key="1">
    <citation type="submission" date="2015-02" db="EMBL/GenBank/DDBJ databases">
        <title>A novel member of the family Ruminococcaceae isolated from human feces.</title>
        <authorList>
            <person name="Shkoporov A.N."/>
            <person name="Chaplin A.V."/>
            <person name="Motuzova O.V."/>
            <person name="Kafarskaia L.I."/>
            <person name="Khokhlova E.V."/>
            <person name="Efimov B.A."/>
        </authorList>
    </citation>
    <scope>NUCLEOTIDE SEQUENCE [LARGE SCALE GENOMIC DNA]</scope>
    <source>
        <strain evidence="5">585-1</strain>
    </source>
</reference>
<dbReference type="Proteomes" id="UP000472755">
    <property type="component" value="Unassembled WGS sequence"/>
</dbReference>
<protein>
    <submittedName>
        <fullName evidence="5">Radical SAM protein</fullName>
    </submittedName>
</protein>
<comment type="caution">
    <text evidence="5">The sequence shown here is derived from an EMBL/GenBank/DDBJ whole genome shotgun (WGS) entry which is preliminary data.</text>
</comment>
<reference evidence="6 8" key="2">
    <citation type="journal article" date="2019" name="Nat. Med.">
        <title>A library of human gut bacterial isolates paired with longitudinal multiomics data enables mechanistic microbiome research.</title>
        <authorList>
            <person name="Poyet M."/>
            <person name="Groussin M."/>
            <person name="Gibbons S.M."/>
            <person name="Avila-Pacheco J."/>
            <person name="Jiang X."/>
            <person name="Kearney S.M."/>
            <person name="Perrotta A.R."/>
            <person name="Berdy B."/>
            <person name="Zhao S."/>
            <person name="Lieberman T.D."/>
            <person name="Swanson P.K."/>
            <person name="Smith M."/>
            <person name="Roesemann S."/>
            <person name="Alexander J.E."/>
            <person name="Rich S.A."/>
            <person name="Livny J."/>
            <person name="Vlamakis H."/>
            <person name="Clish C."/>
            <person name="Bullock K."/>
            <person name="Deik A."/>
            <person name="Scott J."/>
            <person name="Pierce K.A."/>
            <person name="Xavier R.J."/>
            <person name="Alm E.J."/>
        </authorList>
    </citation>
    <scope>NUCLEOTIDE SEQUENCE [LARGE SCALE GENOMIC DNA]</scope>
    <source>
        <strain evidence="6 8">BIOML-A4</strain>
    </source>
</reference>
<evidence type="ECO:0000313" key="5">
    <source>
        <dbReference type="EMBL" id="KJF40546.1"/>
    </source>
</evidence>
<dbReference type="GeneID" id="42856274"/>
<dbReference type="SFLD" id="SFLDG01084">
    <property type="entry name" value="Uncharacterised_Radical_SAM_Su"/>
    <property type="match status" value="1"/>
</dbReference>
<dbReference type="AlphaFoldDB" id="A0A0D8J1W3"/>
<dbReference type="EMBL" id="WMZU01000003">
    <property type="protein sequence ID" value="MTS26384.1"/>
    <property type="molecule type" value="Genomic_DNA"/>
</dbReference>
<dbReference type="SUPFAM" id="SSF102114">
    <property type="entry name" value="Radical SAM enzymes"/>
    <property type="match status" value="1"/>
</dbReference>
<dbReference type="PATRIC" id="fig|1550024.3.peg.1477"/>
<feature type="domain" description="Elp3/MiaA/NifB-like radical SAM core" evidence="4">
    <location>
        <begin position="23"/>
        <end position="246"/>
    </location>
</feature>
<evidence type="ECO:0000256" key="2">
    <source>
        <dbReference type="ARBA" id="ARBA00023004"/>
    </source>
</evidence>
<evidence type="ECO:0000313" key="8">
    <source>
        <dbReference type="Proteomes" id="UP000472755"/>
    </source>
</evidence>
<keyword evidence="1" id="KW-0479">Metal-binding</keyword>
<dbReference type="GO" id="GO:0003824">
    <property type="term" value="F:catalytic activity"/>
    <property type="evidence" value="ECO:0007669"/>
    <property type="project" value="InterPro"/>
</dbReference>
<sequence>MDVPTIPARSIVIKNKSTAWFGTRYTMNIYRGCSHGCIYCDSRSECYGVQDFDTVRVKSDALAVIRNDLRSKTQSGVVATGSMSDPYNPFEKELQLTRHALELLDAYGFGAAVATKGTLITRDADILREIASHSPVLCKITVTTCDDALAAKLEPRAPSSSARLAAVEKLAGQGIFTGVLLMPVLPFLEDTPDGVRRLVRAAYNAGARFVYPAFGVTLRQNQRAYFLDRLDELFPGAGLRARYVRQFGTQYECRSPRARELWQAFTGECRATGLLYGMQDIVAAYRQGYGSGQLSFL</sequence>
<dbReference type="EMBL" id="JXXK01000006">
    <property type="protein sequence ID" value="KJF40546.1"/>
    <property type="molecule type" value="Genomic_DNA"/>
</dbReference>
<dbReference type="GO" id="GO:0051536">
    <property type="term" value="F:iron-sulfur cluster binding"/>
    <property type="evidence" value="ECO:0007669"/>
    <property type="project" value="UniProtKB-KW"/>
</dbReference>
<dbReference type="PANTHER" id="PTHR43432:SF5">
    <property type="entry name" value="ELP3_MIAA_NIFB-LIKE RADICAL SAM CORE DOMAIN-CONTAINING PROTEIN"/>
    <property type="match status" value="1"/>
</dbReference>
<dbReference type="InterPro" id="IPR040086">
    <property type="entry name" value="MJ0683-like"/>
</dbReference>
<keyword evidence="7" id="KW-1185">Reference proteome</keyword>
<dbReference type="CDD" id="cd01335">
    <property type="entry name" value="Radical_SAM"/>
    <property type="match status" value="1"/>
</dbReference>
<dbReference type="Gene3D" id="3.80.30.30">
    <property type="match status" value="1"/>
</dbReference>
<dbReference type="InterPro" id="IPR006638">
    <property type="entry name" value="Elp3/MiaA/NifB-like_rSAM"/>
</dbReference>
<gene>
    <name evidence="6" type="ORF">GMD59_03670</name>
    <name evidence="5" type="ORF">TQ39_06550</name>
</gene>
<dbReference type="PANTHER" id="PTHR43432">
    <property type="entry name" value="SLR0285 PROTEIN"/>
    <property type="match status" value="1"/>
</dbReference>
<keyword evidence="3" id="KW-0411">Iron-sulfur</keyword>
<accession>A0A0D8J1W3</accession>
<dbReference type="GO" id="GO:0046872">
    <property type="term" value="F:metal ion binding"/>
    <property type="evidence" value="ECO:0007669"/>
    <property type="project" value="UniProtKB-KW"/>
</dbReference>